<evidence type="ECO:0000256" key="2">
    <source>
        <dbReference type="ARBA" id="ARBA00023295"/>
    </source>
</evidence>
<feature type="signal peptide" evidence="3">
    <location>
        <begin position="1"/>
        <end position="26"/>
    </location>
</feature>
<dbReference type="PROSITE" id="PS51318">
    <property type="entry name" value="TAT"/>
    <property type="match status" value="1"/>
</dbReference>
<accession>A0A2G9C470</accession>
<dbReference type="AlphaFoldDB" id="A0A2G9C470"/>
<keyword evidence="5" id="KW-1185">Reference proteome</keyword>
<dbReference type="Pfam" id="PF02065">
    <property type="entry name" value="Melibiase"/>
    <property type="match status" value="1"/>
</dbReference>
<dbReference type="PANTHER" id="PTHR43053:SF3">
    <property type="entry name" value="ALPHA-GALACTOSIDASE C-RELATED"/>
    <property type="match status" value="1"/>
</dbReference>
<dbReference type="CDD" id="cd14791">
    <property type="entry name" value="GH36"/>
    <property type="match status" value="1"/>
</dbReference>
<dbReference type="SUPFAM" id="SSF49344">
    <property type="entry name" value="CBD9-like"/>
    <property type="match status" value="1"/>
</dbReference>
<gene>
    <name evidence="4" type="ORF">CS062_21010</name>
</gene>
<evidence type="ECO:0000313" key="4">
    <source>
        <dbReference type="EMBL" id="PIM51213.1"/>
    </source>
</evidence>
<dbReference type="OrthoDB" id="9758822at2"/>
<dbReference type="Gene3D" id="2.60.40.1190">
    <property type="match status" value="1"/>
</dbReference>
<dbReference type="InterPro" id="IPR013785">
    <property type="entry name" value="Aldolase_TIM"/>
</dbReference>
<dbReference type="Gene3D" id="3.20.20.70">
    <property type="entry name" value="Aldolase class I"/>
    <property type="match status" value="1"/>
</dbReference>
<keyword evidence="1" id="KW-0378">Hydrolase</keyword>
<dbReference type="PANTHER" id="PTHR43053">
    <property type="entry name" value="GLYCOSIDASE FAMILY 31"/>
    <property type="match status" value="1"/>
</dbReference>
<dbReference type="CDD" id="cd09620">
    <property type="entry name" value="CBM9_like_3"/>
    <property type="match status" value="1"/>
</dbReference>
<dbReference type="Proteomes" id="UP000231501">
    <property type="component" value="Unassembled WGS sequence"/>
</dbReference>
<reference evidence="4 5" key="1">
    <citation type="submission" date="2017-11" db="EMBL/GenBank/DDBJ databases">
        <title>Draft genome sequence of Mitsuaria sp. HWN-4.</title>
        <authorList>
            <person name="Gundlapally S.R."/>
        </authorList>
    </citation>
    <scope>NUCLEOTIDE SEQUENCE [LARGE SCALE GENOMIC DNA]</scope>
    <source>
        <strain evidence="4 5">HWN-4</strain>
    </source>
</reference>
<name>A0A2G9C470_9BURK</name>
<evidence type="ECO:0000313" key="5">
    <source>
        <dbReference type="Proteomes" id="UP000231501"/>
    </source>
</evidence>
<evidence type="ECO:0000256" key="3">
    <source>
        <dbReference type="SAM" id="SignalP"/>
    </source>
</evidence>
<dbReference type="SUPFAM" id="SSF51445">
    <property type="entry name" value="(Trans)glycosidases"/>
    <property type="match status" value="1"/>
</dbReference>
<organism evidence="4 5">
    <name type="scientific">Roseateles chitinivorans</name>
    <dbReference type="NCBI Taxonomy" id="2917965"/>
    <lineage>
        <taxon>Bacteria</taxon>
        <taxon>Pseudomonadati</taxon>
        <taxon>Pseudomonadota</taxon>
        <taxon>Betaproteobacteria</taxon>
        <taxon>Burkholderiales</taxon>
        <taxon>Sphaerotilaceae</taxon>
        <taxon>Roseateles</taxon>
    </lineage>
</organism>
<proteinExistence type="predicted"/>
<dbReference type="InterPro" id="IPR006311">
    <property type="entry name" value="TAT_signal"/>
</dbReference>
<feature type="chain" id="PRO_5013916776" evidence="3">
    <location>
        <begin position="27"/>
        <end position="937"/>
    </location>
</feature>
<comment type="caution">
    <text evidence="4">The sequence shown here is derived from an EMBL/GenBank/DDBJ whole genome shotgun (WGS) entry which is preliminary data.</text>
</comment>
<dbReference type="GO" id="GO:0004557">
    <property type="term" value="F:alpha-galactosidase activity"/>
    <property type="evidence" value="ECO:0007669"/>
    <property type="project" value="InterPro"/>
</dbReference>
<dbReference type="InterPro" id="IPR002252">
    <property type="entry name" value="Glyco_hydro_36"/>
</dbReference>
<keyword evidence="3" id="KW-0732">Signal</keyword>
<evidence type="ECO:0000256" key="1">
    <source>
        <dbReference type="ARBA" id="ARBA00022801"/>
    </source>
</evidence>
<dbReference type="InterPro" id="IPR050985">
    <property type="entry name" value="Alpha-glycosidase_related"/>
</dbReference>
<sequence>MTGRRAFLQWLGAAPVATLAPRVALAASAGAAASARAADPGRGHVRLQDERLSLHFDDRMRSRLVRLGGPRPLALTGFDASESVVIVDGQGVAGDPAAAGGPAPPGGAGGTVKTRTLDRFALASAVPSSGATPFGAGQRLVLTGRAEGASVEKTVTVTLLDEHPGVALMAVAFVNRSDRPLTVQGWTVAAHRLLAAPRHAGGWWTYSGATHTDRRDWMQPVKRGFQQRNFLGMDSSDYGGGTPLVDVWRRDLGVALGHLDKLPQLVSLPVKAVGEQVDVAMRGDEPRTLAPGETLALPLAFIAVHEGDCFVPLDRYRRLMNAQGLAAPEPPRSAHEAVWCAWGYERDFSLDRVRATLPKAQELGLKWAVLDDGWQRHTGDWFDIDLKKFPRGEEDMKALVADIHARGMKARLWIAPLAVAPGSDELHEHADLLLLDQNGAPQMITWWNCLYLCPGARETRERTAAMFRKIIQDWGFDGVKVDGQHLNGVAPCFNPKHRHAKPEDAVEQMADFYRAMFEAAHAVNPEAVVEVCPCGTSYAFHNMPWIDQAPASDPLSSWQVRHKGKALKAQMGRWSAYAGDHVELSTGGMDFASSVGVGAVVSTKFTWPEDPKPKDSFLLTPEREPHWRKWIAAHNAKGLSDGVYRGELYDIAFDKPETHVVEKNGVMHYAFYAPSFDGTVTLRGLGPGLWRVRDYVNGVDLGRVDAAKPTLKLAFREHLLIEAVLETAVERPLARAARLPSRLIGRDGFALASAWEDAPAMFFAHDWRGRPLAGTQSTRVQLLHADGALHLRFSSRYNALTTFEREASATEIWPLWERDVVEVFLQAPQDAGSDRYREVEVSPNGLVMDLEVRGAGRRRFVGESRARTSVDTVHRLWTAELVVPMPRGVQPLDGWRINLFRIEGNKETRQFSAWSPTGSDKPNFHVPAAFGQLRLEA</sequence>
<dbReference type="InterPro" id="IPR017853">
    <property type="entry name" value="GH"/>
</dbReference>
<protein>
    <submittedName>
        <fullName evidence="4">Alpha-galactosidase</fullName>
    </submittedName>
</protein>
<dbReference type="RefSeq" id="WP_099863527.1">
    <property type="nucleotide sequence ID" value="NZ_PEOG01000075.1"/>
</dbReference>
<dbReference type="EMBL" id="PEOG01000075">
    <property type="protein sequence ID" value="PIM51213.1"/>
    <property type="molecule type" value="Genomic_DNA"/>
</dbReference>
<keyword evidence="2" id="KW-0326">Glycosidase</keyword>
<dbReference type="GO" id="GO:0016052">
    <property type="term" value="P:carbohydrate catabolic process"/>
    <property type="evidence" value="ECO:0007669"/>
    <property type="project" value="InterPro"/>
</dbReference>